<accession>A0A7W3ZAA6</accession>
<organism evidence="1 2">
    <name type="scientific">Amycolatopsis dendrobii</name>
    <dbReference type="NCBI Taxonomy" id="2760662"/>
    <lineage>
        <taxon>Bacteria</taxon>
        <taxon>Bacillati</taxon>
        <taxon>Actinomycetota</taxon>
        <taxon>Actinomycetes</taxon>
        <taxon>Pseudonocardiales</taxon>
        <taxon>Pseudonocardiaceae</taxon>
        <taxon>Amycolatopsis</taxon>
    </lineage>
</organism>
<name>A0A7W3ZAA6_9PSEU</name>
<evidence type="ECO:0000313" key="2">
    <source>
        <dbReference type="Proteomes" id="UP000526734"/>
    </source>
</evidence>
<keyword evidence="2" id="KW-1185">Reference proteome</keyword>
<comment type="caution">
    <text evidence="1">The sequence shown here is derived from an EMBL/GenBank/DDBJ whole genome shotgun (WGS) entry which is preliminary data.</text>
</comment>
<dbReference type="Proteomes" id="UP000526734">
    <property type="component" value="Unassembled WGS sequence"/>
</dbReference>
<proteinExistence type="predicted"/>
<dbReference type="AlphaFoldDB" id="A0A7W3ZAA6"/>
<dbReference type="EMBL" id="JACGZW010000003">
    <property type="protein sequence ID" value="MBB1153478.1"/>
    <property type="molecule type" value="Genomic_DNA"/>
</dbReference>
<dbReference type="RefSeq" id="WP_182890599.1">
    <property type="nucleotide sequence ID" value="NZ_JACGZW010000003.1"/>
</dbReference>
<evidence type="ECO:0000313" key="1">
    <source>
        <dbReference type="EMBL" id="MBB1153478.1"/>
    </source>
</evidence>
<gene>
    <name evidence="1" type="ORF">H4281_10090</name>
</gene>
<protein>
    <submittedName>
        <fullName evidence="1">Uncharacterized protein</fullName>
    </submittedName>
</protein>
<sequence length="78" mass="8644">MADEDSGRFRVVVELDGDQISVTLHASKAWKERFQVASPESRRNFAEGARDAAYKALTDTLHGLSFSGDTSKVRTIRS</sequence>
<reference evidence="1 2" key="1">
    <citation type="submission" date="2020-08" db="EMBL/GenBank/DDBJ databases">
        <title>Amycolatopsis sp. nov. DR6-1 isolated from Dendrobium heterocarpum.</title>
        <authorList>
            <person name="Tedsree N."/>
            <person name="Kuncharoen N."/>
            <person name="Likhitwitayawuid K."/>
            <person name="Tanasupawat S."/>
        </authorList>
    </citation>
    <scope>NUCLEOTIDE SEQUENCE [LARGE SCALE GENOMIC DNA]</scope>
    <source>
        <strain evidence="1 2">DR6-1</strain>
    </source>
</reference>